<dbReference type="Pfam" id="PF14271">
    <property type="entry name" value="DUF4359"/>
    <property type="match status" value="1"/>
</dbReference>
<dbReference type="EMBL" id="CM002803">
    <property type="protein sequence ID" value="KEI67776.1"/>
    <property type="molecule type" value="Genomic_DNA"/>
</dbReference>
<dbReference type="Proteomes" id="UP000027395">
    <property type="component" value="Chromosome"/>
</dbReference>
<dbReference type="RefSeq" id="WP_026788348.1">
    <property type="nucleotide sequence ID" value="NZ_CM002803.1"/>
</dbReference>
<evidence type="ECO:0000313" key="1">
    <source>
        <dbReference type="EMBL" id="KEI67776.1"/>
    </source>
</evidence>
<keyword evidence="2" id="KW-1185">Reference proteome</keyword>
<name>A0A073CI41_PLAA1</name>
<dbReference type="AlphaFoldDB" id="A0A073CI41"/>
<reference evidence="1 2" key="1">
    <citation type="journal article" date="2014" name="Appl. Environ. Microbiol.">
        <title>Elucidation of insertion elements encoded on plasmids and in vitro construction of shuttle vectors from the toxic cyanobacterium Planktothrix.</title>
        <authorList>
            <person name="Christiansen G."/>
            <person name="Goesmann A."/>
            <person name="Kurmayer R."/>
        </authorList>
    </citation>
    <scope>NUCLEOTIDE SEQUENCE [LARGE SCALE GENOMIC DNA]</scope>
    <source>
        <strain evidence="1 2">NIVA-CYA 126/8</strain>
    </source>
</reference>
<gene>
    <name evidence="1" type="ORF">A19Y_2926</name>
</gene>
<protein>
    <recommendedName>
        <fullName evidence="3">DUF4359 domain-containing protein</fullName>
    </recommendedName>
</protein>
<dbReference type="eggNOG" id="ENOG5032XF8">
    <property type="taxonomic scope" value="Bacteria"/>
</dbReference>
<organism evidence="1 2">
    <name type="scientific">Planktothrix agardhii (strain NIVA-CYA 126/8)</name>
    <dbReference type="NCBI Taxonomy" id="388467"/>
    <lineage>
        <taxon>Bacteria</taxon>
        <taxon>Bacillati</taxon>
        <taxon>Cyanobacteriota</taxon>
        <taxon>Cyanophyceae</taxon>
        <taxon>Oscillatoriophycideae</taxon>
        <taxon>Oscillatoriales</taxon>
        <taxon>Microcoleaceae</taxon>
        <taxon>Planktothrix</taxon>
    </lineage>
</organism>
<dbReference type="HOGENOM" id="CLU_153663_0_0_3"/>
<accession>A0A073CI41</accession>
<sequence>MMKLDSTPSQSSSGYLGKGVILLTILAGTMAFTNPKREEYINYASDQLSTEIKKSICKESQVPEFLKGFSSALVNTCNTLVVNQRNLIKDTVDKSTTRQNAILFSVYTTEIAGYKYQTLGGFGNFITFPTKEPNSAQSTSKESS</sequence>
<evidence type="ECO:0000313" key="2">
    <source>
        <dbReference type="Proteomes" id="UP000027395"/>
    </source>
</evidence>
<proteinExistence type="predicted"/>
<dbReference type="STRING" id="388467.A19Y_2926"/>
<dbReference type="PATRIC" id="fig|388467.6.peg.2869"/>
<evidence type="ECO:0008006" key="3">
    <source>
        <dbReference type="Google" id="ProtNLM"/>
    </source>
</evidence>
<dbReference type="InterPro" id="IPR025578">
    <property type="entry name" value="DUF4359"/>
</dbReference>